<keyword evidence="2" id="KW-0805">Transcription regulation</keyword>
<dbReference type="PRINTS" id="PR00039">
    <property type="entry name" value="HTHLYSR"/>
</dbReference>
<evidence type="ECO:0000313" key="7">
    <source>
        <dbReference type="EMBL" id="SFF84999.1"/>
    </source>
</evidence>
<feature type="coiled-coil region" evidence="5">
    <location>
        <begin position="121"/>
        <end position="148"/>
    </location>
</feature>
<reference evidence="7 8" key="1">
    <citation type="submission" date="2016-10" db="EMBL/GenBank/DDBJ databases">
        <authorList>
            <person name="de Groot N.N."/>
        </authorList>
    </citation>
    <scope>NUCLEOTIDE SEQUENCE [LARGE SCALE GENOMIC DNA]</scope>
    <source>
        <strain evidence="7 8">CGMCC 1.9156</strain>
    </source>
</reference>
<dbReference type="AlphaFoldDB" id="A0A1I2M2Q6"/>
<dbReference type="RefSeq" id="WP_093921644.1">
    <property type="nucleotide sequence ID" value="NZ_FONW01000018.1"/>
</dbReference>
<evidence type="ECO:0000256" key="5">
    <source>
        <dbReference type="SAM" id="Coils"/>
    </source>
</evidence>
<keyword evidence="4" id="KW-0804">Transcription</keyword>
<evidence type="ECO:0000256" key="4">
    <source>
        <dbReference type="ARBA" id="ARBA00023163"/>
    </source>
</evidence>
<dbReference type="Proteomes" id="UP000198964">
    <property type="component" value="Unassembled WGS sequence"/>
</dbReference>
<evidence type="ECO:0000313" key="8">
    <source>
        <dbReference type="Proteomes" id="UP000198964"/>
    </source>
</evidence>
<protein>
    <submittedName>
        <fullName evidence="7">DNA-binding transcriptional regulator, LysR family</fullName>
    </submittedName>
</protein>
<dbReference type="GO" id="GO:0000976">
    <property type="term" value="F:transcription cis-regulatory region binding"/>
    <property type="evidence" value="ECO:0007669"/>
    <property type="project" value="TreeGrafter"/>
</dbReference>
<accession>A0A1I2M2Q6</accession>
<evidence type="ECO:0000259" key="6">
    <source>
        <dbReference type="PROSITE" id="PS50931"/>
    </source>
</evidence>
<organism evidence="7 8">
    <name type="scientific">Sunxiuqinia elliptica</name>
    <dbReference type="NCBI Taxonomy" id="655355"/>
    <lineage>
        <taxon>Bacteria</taxon>
        <taxon>Pseudomonadati</taxon>
        <taxon>Bacteroidota</taxon>
        <taxon>Bacteroidia</taxon>
        <taxon>Marinilabiliales</taxon>
        <taxon>Prolixibacteraceae</taxon>
        <taxon>Sunxiuqinia</taxon>
    </lineage>
</organism>
<keyword evidence="8" id="KW-1185">Reference proteome</keyword>
<keyword evidence="3 7" id="KW-0238">DNA-binding</keyword>
<dbReference type="GO" id="GO:0003700">
    <property type="term" value="F:DNA-binding transcription factor activity"/>
    <property type="evidence" value="ECO:0007669"/>
    <property type="project" value="InterPro"/>
</dbReference>
<proteinExistence type="inferred from homology"/>
<dbReference type="Pfam" id="PF00126">
    <property type="entry name" value="HTH_1"/>
    <property type="match status" value="1"/>
</dbReference>
<keyword evidence="5" id="KW-0175">Coiled coil</keyword>
<comment type="similarity">
    <text evidence="1">Belongs to the LysR transcriptional regulatory family.</text>
</comment>
<dbReference type="PANTHER" id="PTHR30126">
    <property type="entry name" value="HTH-TYPE TRANSCRIPTIONAL REGULATOR"/>
    <property type="match status" value="1"/>
</dbReference>
<dbReference type="SUPFAM" id="SSF53850">
    <property type="entry name" value="Periplasmic binding protein-like II"/>
    <property type="match status" value="1"/>
</dbReference>
<dbReference type="Pfam" id="PF03466">
    <property type="entry name" value="LysR_substrate"/>
    <property type="match status" value="1"/>
</dbReference>
<dbReference type="InterPro" id="IPR005119">
    <property type="entry name" value="LysR_subst-bd"/>
</dbReference>
<evidence type="ECO:0000256" key="2">
    <source>
        <dbReference type="ARBA" id="ARBA00023015"/>
    </source>
</evidence>
<dbReference type="SUPFAM" id="SSF46785">
    <property type="entry name" value="Winged helix' DNA-binding domain"/>
    <property type="match status" value="1"/>
</dbReference>
<dbReference type="EMBL" id="FONW01000018">
    <property type="protein sequence ID" value="SFF84999.1"/>
    <property type="molecule type" value="Genomic_DNA"/>
</dbReference>
<dbReference type="FunFam" id="1.10.10.10:FF:000001">
    <property type="entry name" value="LysR family transcriptional regulator"/>
    <property type="match status" value="1"/>
</dbReference>
<dbReference type="InterPro" id="IPR036390">
    <property type="entry name" value="WH_DNA-bd_sf"/>
</dbReference>
<dbReference type="InterPro" id="IPR000847">
    <property type="entry name" value="LysR_HTH_N"/>
</dbReference>
<evidence type="ECO:0000256" key="3">
    <source>
        <dbReference type="ARBA" id="ARBA00023125"/>
    </source>
</evidence>
<dbReference type="PROSITE" id="PS50931">
    <property type="entry name" value="HTH_LYSR"/>
    <property type="match status" value="1"/>
</dbReference>
<dbReference type="STRING" id="655355.SAMN05216283_1186"/>
<dbReference type="InterPro" id="IPR036388">
    <property type="entry name" value="WH-like_DNA-bd_sf"/>
</dbReference>
<name>A0A1I2M2Q6_9BACT</name>
<sequence length="295" mass="33761">MDYRDEVFLTVAENLSFSKAAEELYISQPAVTKHIKELESKLEAALFERKGNKVYLTQAGKLVYRQLKQIRQQYHEMAFELGRLNQAYKGNLRIGASSTIAQYLIPEVLAAFHRRFPDIKLDLLNGNSQEMEQKLLNQEIELALVENDSSQTNIRYQSFLGDEIVVVTGSQSVYGKRKTLAVADLQQIPLVLRERGSGTLEVIRHALIRHNLTLDSLNILIHLGSTEAIKNFLTNFDGIAFVSEKSIEKELLLKSMVKLQVKGLHIPRQFRIASRLGHENNTQQLFQNFLLQYNF</sequence>
<dbReference type="Gene3D" id="3.40.190.290">
    <property type="match status" value="1"/>
</dbReference>
<gene>
    <name evidence="7" type="ORF">SAMN05216283_1186</name>
</gene>
<dbReference type="PANTHER" id="PTHR30126:SF39">
    <property type="entry name" value="HTH-TYPE TRANSCRIPTIONAL REGULATOR CYSL"/>
    <property type="match status" value="1"/>
</dbReference>
<evidence type="ECO:0000256" key="1">
    <source>
        <dbReference type="ARBA" id="ARBA00009437"/>
    </source>
</evidence>
<feature type="domain" description="HTH lysR-type" evidence="6">
    <location>
        <begin position="1"/>
        <end position="57"/>
    </location>
</feature>
<dbReference type="Gene3D" id="1.10.10.10">
    <property type="entry name" value="Winged helix-like DNA-binding domain superfamily/Winged helix DNA-binding domain"/>
    <property type="match status" value="1"/>
</dbReference>